<gene>
    <name evidence="1" type="ORF">D9756_011317</name>
</gene>
<protein>
    <submittedName>
        <fullName evidence="1">Uncharacterized protein</fullName>
    </submittedName>
</protein>
<comment type="caution">
    <text evidence="1">The sequence shown here is derived from an EMBL/GenBank/DDBJ whole genome shotgun (WGS) entry which is preliminary data.</text>
</comment>
<evidence type="ECO:0000313" key="1">
    <source>
        <dbReference type="EMBL" id="KAF5344319.1"/>
    </source>
</evidence>
<reference evidence="1 2" key="1">
    <citation type="journal article" date="2020" name="ISME J.">
        <title>Uncovering the hidden diversity of litter-decomposition mechanisms in mushroom-forming fungi.</title>
        <authorList>
            <person name="Floudas D."/>
            <person name="Bentzer J."/>
            <person name="Ahren D."/>
            <person name="Johansson T."/>
            <person name="Persson P."/>
            <person name="Tunlid A."/>
        </authorList>
    </citation>
    <scope>NUCLEOTIDE SEQUENCE [LARGE SCALE GENOMIC DNA]</scope>
    <source>
        <strain evidence="1 2">CBS 146.42</strain>
    </source>
</reference>
<dbReference type="OrthoDB" id="10250396at2759"/>
<dbReference type="Proteomes" id="UP000559027">
    <property type="component" value="Unassembled WGS sequence"/>
</dbReference>
<evidence type="ECO:0000313" key="2">
    <source>
        <dbReference type="Proteomes" id="UP000559027"/>
    </source>
</evidence>
<keyword evidence="2" id="KW-1185">Reference proteome</keyword>
<dbReference type="EMBL" id="JAACJO010000067">
    <property type="protein sequence ID" value="KAF5344319.1"/>
    <property type="molecule type" value="Genomic_DNA"/>
</dbReference>
<proteinExistence type="predicted"/>
<organism evidence="1 2">
    <name type="scientific">Leucocoprinus leucothites</name>
    <dbReference type="NCBI Taxonomy" id="201217"/>
    <lineage>
        <taxon>Eukaryota</taxon>
        <taxon>Fungi</taxon>
        <taxon>Dikarya</taxon>
        <taxon>Basidiomycota</taxon>
        <taxon>Agaricomycotina</taxon>
        <taxon>Agaricomycetes</taxon>
        <taxon>Agaricomycetidae</taxon>
        <taxon>Agaricales</taxon>
        <taxon>Agaricineae</taxon>
        <taxon>Agaricaceae</taxon>
        <taxon>Leucocoprinus</taxon>
    </lineage>
</organism>
<dbReference type="AlphaFoldDB" id="A0A8H5CN49"/>
<accession>A0A8H5CN49</accession>
<name>A0A8H5CN49_9AGAR</name>
<sequence length="61" mass="7133">MCTARSIRFFFEGYVRLRSWQHYWAVYTDRLLPSQQVASSPEIIRRLGAISVNTSLEVNIV</sequence>